<gene>
    <name evidence="2" type="ORF">QOZ93_002044</name>
</gene>
<name>A0ABU0JVN8_HATLI</name>
<feature type="transmembrane region" description="Helical" evidence="1">
    <location>
        <begin position="29"/>
        <end position="45"/>
    </location>
</feature>
<reference evidence="2 3" key="1">
    <citation type="submission" date="2023-07" db="EMBL/GenBank/DDBJ databases">
        <title>Genomic Encyclopedia of Type Strains, Phase IV (KMG-IV): sequencing the most valuable type-strain genomes for metagenomic binning, comparative biology and taxonomic classification.</title>
        <authorList>
            <person name="Goeker M."/>
        </authorList>
    </citation>
    <scope>NUCLEOTIDE SEQUENCE [LARGE SCALE GENOMIC DNA]</scope>
    <source>
        <strain evidence="2 3">DSM 1400</strain>
    </source>
</reference>
<accession>A0ABU0JVN8</accession>
<keyword evidence="1" id="KW-0472">Membrane</keyword>
<feature type="transmembrane region" description="Helical" evidence="1">
    <location>
        <begin position="7"/>
        <end position="23"/>
    </location>
</feature>
<dbReference type="Proteomes" id="UP001224418">
    <property type="component" value="Unassembled WGS sequence"/>
</dbReference>
<protein>
    <submittedName>
        <fullName evidence="2">Preprotein translocase subunit SecE</fullName>
    </submittedName>
</protein>
<dbReference type="RefSeq" id="WP_307356191.1">
    <property type="nucleotide sequence ID" value="NZ_BAAACJ010000013.1"/>
</dbReference>
<comment type="caution">
    <text evidence="2">The sequence shown here is derived from an EMBL/GenBank/DDBJ whole genome shotgun (WGS) entry which is preliminary data.</text>
</comment>
<evidence type="ECO:0000313" key="2">
    <source>
        <dbReference type="EMBL" id="MDQ0480296.1"/>
    </source>
</evidence>
<sequence>MEKTRRVIVIMFSIIYLILIILRVNIPRVLYIFLGAILLVNQAIDEWNKYLQTKKKFYLVIPITSVIILIFVIFQCVITEGFVKFHT</sequence>
<evidence type="ECO:0000256" key="1">
    <source>
        <dbReference type="SAM" id="Phobius"/>
    </source>
</evidence>
<proteinExistence type="predicted"/>
<dbReference type="EMBL" id="JAUSWN010000017">
    <property type="protein sequence ID" value="MDQ0480296.1"/>
    <property type="molecule type" value="Genomic_DNA"/>
</dbReference>
<keyword evidence="1" id="KW-1133">Transmembrane helix</keyword>
<keyword evidence="1" id="KW-0812">Transmembrane</keyword>
<keyword evidence="3" id="KW-1185">Reference proteome</keyword>
<evidence type="ECO:0000313" key="3">
    <source>
        <dbReference type="Proteomes" id="UP001224418"/>
    </source>
</evidence>
<feature type="transmembrane region" description="Helical" evidence="1">
    <location>
        <begin position="57"/>
        <end position="83"/>
    </location>
</feature>
<organism evidence="2 3">
    <name type="scientific">Hathewaya limosa</name>
    <name type="common">Clostridium limosum</name>
    <dbReference type="NCBI Taxonomy" id="1536"/>
    <lineage>
        <taxon>Bacteria</taxon>
        <taxon>Bacillati</taxon>
        <taxon>Bacillota</taxon>
        <taxon>Clostridia</taxon>
        <taxon>Eubacteriales</taxon>
        <taxon>Clostridiaceae</taxon>
        <taxon>Hathewaya</taxon>
    </lineage>
</organism>